<dbReference type="SMART" id="SM00922">
    <property type="entry name" value="MR_MLE"/>
    <property type="match status" value="1"/>
</dbReference>
<comment type="caution">
    <text evidence="5">The sequence shown here is derived from an EMBL/GenBank/DDBJ whole genome shotgun (WGS) entry which is preliminary data.</text>
</comment>
<dbReference type="Pfam" id="PF13378">
    <property type="entry name" value="MR_MLE_C"/>
    <property type="match status" value="1"/>
</dbReference>
<dbReference type="EMBL" id="LAZR01032459">
    <property type="protein sequence ID" value="KKL50823.1"/>
    <property type="molecule type" value="Genomic_DNA"/>
</dbReference>
<dbReference type="InterPro" id="IPR013342">
    <property type="entry name" value="Mandelate_racemase_C"/>
</dbReference>
<dbReference type="InterPro" id="IPR036849">
    <property type="entry name" value="Enolase-like_C_sf"/>
</dbReference>
<dbReference type="SFLD" id="SFLDG00179">
    <property type="entry name" value="mandelate_racemase"/>
    <property type="match status" value="1"/>
</dbReference>
<dbReference type="Gene3D" id="3.30.390.10">
    <property type="entry name" value="Enolase-like, N-terminal domain"/>
    <property type="match status" value="1"/>
</dbReference>
<comment type="cofactor">
    <cofactor evidence="1">
        <name>Mg(2+)</name>
        <dbReference type="ChEBI" id="CHEBI:18420"/>
    </cofactor>
</comment>
<evidence type="ECO:0000256" key="3">
    <source>
        <dbReference type="ARBA" id="ARBA00022842"/>
    </source>
</evidence>
<dbReference type="SUPFAM" id="SSF51604">
    <property type="entry name" value="Enolase C-terminal domain-like"/>
    <property type="match status" value="1"/>
</dbReference>
<evidence type="ECO:0000313" key="5">
    <source>
        <dbReference type="EMBL" id="KKL50823.1"/>
    </source>
</evidence>
<keyword evidence="3" id="KW-0460">Magnesium</keyword>
<dbReference type="PANTHER" id="PTHR13794:SF58">
    <property type="entry name" value="MITOCHONDRIAL ENOLASE SUPERFAMILY MEMBER 1"/>
    <property type="match status" value="1"/>
</dbReference>
<dbReference type="CDD" id="cd03316">
    <property type="entry name" value="MR_like"/>
    <property type="match status" value="1"/>
</dbReference>
<dbReference type="InterPro" id="IPR013341">
    <property type="entry name" value="Mandelate_racemase_N_dom"/>
</dbReference>
<reference evidence="5" key="1">
    <citation type="journal article" date="2015" name="Nature">
        <title>Complex archaea that bridge the gap between prokaryotes and eukaryotes.</title>
        <authorList>
            <person name="Spang A."/>
            <person name="Saw J.H."/>
            <person name="Jorgensen S.L."/>
            <person name="Zaremba-Niedzwiedzka K."/>
            <person name="Martijn J."/>
            <person name="Lind A.E."/>
            <person name="van Eijk R."/>
            <person name="Schleper C."/>
            <person name="Guy L."/>
            <person name="Ettema T.J."/>
        </authorList>
    </citation>
    <scope>NUCLEOTIDE SEQUENCE</scope>
</reference>
<dbReference type="InterPro" id="IPR029017">
    <property type="entry name" value="Enolase-like_N"/>
</dbReference>
<protein>
    <recommendedName>
        <fullName evidence="4">Mandelate racemase/muconate lactonizing enzyme C-terminal domain-containing protein</fullName>
    </recommendedName>
</protein>
<evidence type="ECO:0000259" key="4">
    <source>
        <dbReference type="SMART" id="SM00922"/>
    </source>
</evidence>
<dbReference type="SUPFAM" id="SSF54826">
    <property type="entry name" value="Enolase N-terminal domain-like"/>
    <property type="match status" value="1"/>
</dbReference>
<name>A0A0F9CNC8_9ZZZZ</name>
<accession>A0A0F9CNC8</accession>
<dbReference type="PANTHER" id="PTHR13794">
    <property type="entry name" value="ENOLASE SUPERFAMILY, MANDELATE RACEMASE"/>
    <property type="match status" value="1"/>
</dbReference>
<dbReference type="Gene3D" id="3.20.20.120">
    <property type="entry name" value="Enolase-like C-terminal domain"/>
    <property type="match status" value="1"/>
</dbReference>
<gene>
    <name evidence="5" type="ORF">LCGC14_2301650</name>
</gene>
<dbReference type="Pfam" id="PF02746">
    <property type="entry name" value="MR_MLE_N"/>
    <property type="match status" value="1"/>
</dbReference>
<dbReference type="GO" id="GO:0016836">
    <property type="term" value="F:hydro-lyase activity"/>
    <property type="evidence" value="ECO:0007669"/>
    <property type="project" value="TreeGrafter"/>
</dbReference>
<keyword evidence="2" id="KW-0479">Metal-binding</keyword>
<dbReference type="GO" id="GO:0016052">
    <property type="term" value="P:carbohydrate catabolic process"/>
    <property type="evidence" value="ECO:0007669"/>
    <property type="project" value="TreeGrafter"/>
</dbReference>
<proteinExistence type="predicted"/>
<sequence length="377" mass="42080">MKITQVKVRLFEMPMPKTFHPTWQPLPTTSSRIHIVEVHTDEGIVGVGSGGVPVRWEVAGLFLMGQDPFALDQHVDNLRSMAFFIGRPWPVEVALWDIIGQATGQPVYRLLGGGADKLKAYASTGELRGLEARVESAQQIVAEGFKALKLRFHSADVRDDIRTLEAVRKAVGDDIDIMVDANWGWRIAPDLQPNRWDLKTAIAAAKEMERYGVYWLEEPLDAYDYDGLAELRSHLTTLRLAGAELNRGPEEIRTYLEKGCLDVYQPDCTFIGGISAARKIAAMVEAAGKVFTPHTWTNGIGLVANLHVAAASSRVPYIEFPYDPPNWTPETRDFIFAEPLRIDAEGYVRVPQKPGLGLELDEEKLKQYEQADTGRLI</sequence>
<evidence type="ECO:0000256" key="2">
    <source>
        <dbReference type="ARBA" id="ARBA00022723"/>
    </source>
</evidence>
<dbReference type="GO" id="GO:0000287">
    <property type="term" value="F:magnesium ion binding"/>
    <property type="evidence" value="ECO:0007669"/>
    <property type="project" value="TreeGrafter"/>
</dbReference>
<feature type="domain" description="Mandelate racemase/muconate lactonizing enzyme C-terminal" evidence="4">
    <location>
        <begin position="130"/>
        <end position="238"/>
    </location>
</feature>
<dbReference type="InterPro" id="IPR046945">
    <property type="entry name" value="RHMD-like"/>
</dbReference>
<dbReference type="InterPro" id="IPR029065">
    <property type="entry name" value="Enolase_C-like"/>
</dbReference>
<organism evidence="5">
    <name type="scientific">marine sediment metagenome</name>
    <dbReference type="NCBI Taxonomy" id="412755"/>
    <lineage>
        <taxon>unclassified sequences</taxon>
        <taxon>metagenomes</taxon>
        <taxon>ecological metagenomes</taxon>
    </lineage>
</organism>
<evidence type="ECO:0000256" key="1">
    <source>
        <dbReference type="ARBA" id="ARBA00001946"/>
    </source>
</evidence>
<dbReference type="SFLD" id="SFLDS00001">
    <property type="entry name" value="Enolase"/>
    <property type="match status" value="1"/>
</dbReference>
<dbReference type="AlphaFoldDB" id="A0A0F9CNC8"/>